<dbReference type="Pfam" id="PF05699">
    <property type="entry name" value="Dimer_Tnp_hAT"/>
    <property type="match status" value="1"/>
</dbReference>
<dbReference type="InterPro" id="IPR008906">
    <property type="entry name" value="HATC_C_dom"/>
</dbReference>
<dbReference type="InterPro" id="IPR012337">
    <property type="entry name" value="RNaseH-like_sf"/>
</dbReference>
<evidence type="ECO:0000313" key="2">
    <source>
        <dbReference type="EMBL" id="KYN16540.1"/>
    </source>
</evidence>
<organism evidence="2 3">
    <name type="scientific">Trachymyrmex cornetzi</name>
    <dbReference type="NCBI Taxonomy" id="471704"/>
    <lineage>
        <taxon>Eukaryota</taxon>
        <taxon>Metazoa</taxon>
        <taxon>Ecdysozoa</taxon>
        <taxon>Arthropoda</taxon>
        <taxon>Hexapoda</taxon>
        <taxon>Insecta</taxon>
        <taxon>Pterygota</taxon>
        <taxon>Neoptera</taxon>
        <taxon>Endopterygota</taxon>
        <taxon>Hymenoptera</taxon>
        <taxon>Apocrita</taxon>
        <taxon>Aculeata</taxon>
        <taxon>Formicoidea</taxon>
        <taxon>Formicidae</taxon>
        <taxon>Myrmicinae</taxon>
        <taxon>Trachymyrmex</taxon>
    </lineage>
</organism>
<dbReference type="Proteomes" id="UP000078492">
    <property type="component" value="Unassembled WGS sequence"/>
</dbReference>
<keyword evidence="3" id="KW-1185">Reference proteome</keyword>
<dbReference type="SUPFAM" id="SSF53098">
    <property type="entry name" value="Ribonuclease H-like"/>
    <property type="match status" value="1"/>
</dbReference>
<dbReference type="PANTHER" id="PTHR45749:SF14">
    <property type="entry name" value="TTF-TYPE DOMAIN-CONTAINING PROTEIN"/>
    <property type="match status" value="1"/>
</dbReference>
<gene>
    <name evidence="2" type="ORF">ALC57_11201</name>
</gene>
<dbReference type="EMBL" id="KQ980326">
    <property type="protein sequence ID" value="KYN16540.1"/>
    <property type="molecule type" value="Genomic_DNA"/>
</dbReference>
<reference evidence="2 3" key="1">
    <citation type="submission" date="2015-09" db="EMBL/GenBank/DDBJ databases">
        <title>Trachymyrmex cornetzi WGS genome.</title>
        <authorList>
            <person name="Nygaard S."/>
            <person name="Hu H."/>
            <person name="Boomsma J."/>
            <person name="Zhang G."/>
        </authorList>
    </citation>
    <scope>NUCLEOTIDE SEQUENCE [LARGE SCALE GENOMIC DNA]</scope>
    <source>
        <strain evidence="2">Tcor2-1</strain>
        <tissue evidence="2">Whole body</tissue>
    </source>
</reference>
<sequence>MIIEEIFMGFYETTSTTAEALFNIVKNILAQFDLNITLYKHIKEIEPRALYVHCNAHNLNLVVQDGMECISSVKNFIGVIKELINFIRDSPKRQGCFKEFQSNTSPMLAQFCPTRCCVRVKSLKTLYELSNYEAARLFFESNSTFDCSSYAKTLGFLKHLESFNFYFYLSFMIRIFEVIEALNTNLQKTNLNIQEAHVKEMENVAIGKNKYEDSGIENALAEYKNLILRSLHSTAYDFDIEKLTLHRRIFFDVVDSRKLTVTSLGDVITILQKDKSMRDLVSEYTKLIKILLTIPVTTCTAELSFSALRRLKTYLRSSILQVRLNSIAVLHEHSDIAETLDIDALMDEFIVRNKNRSSTFALNDSRS</sequence>
<feature type="domain" description="HAT C-terminal dimerisation" evidence="1">
    <location>
        <begin position="270"/>
        <end position="329"/>
    </location>
</feature>
<dbReference type="PANTHER" id="PTHR45749">
    <property type="match status" value="1"/>
</dbReference>
<evidence type="ECO:0000259" key="1">
    <source>
        <dbReference type="Pfam" id="PF05699"/>
    </source>
</evidence>
<protein>
    <recommendedName>
        <fullName evidence="1">HAT C-terminal dimerisation domain-containing protein</fullName>
    </recommendedName>
</protein>
<proteinExistence type="predicted"/>
<dbReference type="GO" id="GO:0046983">
    <property type="term" value="F:protein dimerization activity"/>
    <property type="evidence" value="ECO:0007669"/>
    <property type="project" value="InterPro"/>
</dbReference>
<evidence type="ECO:0000313" key="3">
    <source>
        <dbReference type="Proteomes" id="UP000078492"/>
    </source>
</evidence>
<accession>A0A151J2V5</accession>
<dbReference type="STRING" id="471704.A0A151J2V5"/>
<dbReference type="AlphaFoldDB" id="A0A151J2V5"/>
<name>A0A151J2V5_9HYME</name>